<feature type="transmembrane region" description="Helical" evidence="1">
    <location>
        <begin position="35"/>
        <end position="55"/>
    </location>
</feature>
<proteinExistence type="predicted"/>
<protein>
    <submittedName>
        <fullName evidence="2">Uncharacterized protein</fullName>
    </submittedName>
</protein>
<keyword evidence="1" id="KW-0812">Transmembrane</keyword>
<comment type="caution">
    <text evidence="2">The sequence shown here is derived from an EMBL/GenBank/DDBJ whole genome shotgun (WGS) entry which is preliminary data.</text>
</comment>
<dbReference type="RefSeq" id="WP_125042785.1">
    <property type="nucleotide sequence ID" value="NZ_BHZC01000001.1"/>
</dbReference>
<organism evidence="2 3">
    <name type="scientific">Streptomyces chrestomyceticus JCM 4735</name>
    <dbReference type="NCBI Taxonomy" id="1306181"/>
    <lineage>
        <taxon>Bacteria</taxon>
        <taxon>Bacillati</taxon>
        <taxon>Actinomycetota</taxon>
        <taxon>Actinomycetes</taxon>
        <taxon>Kitasatosporales</taxon>
        <taxon>Streptomycetaceae</taxon>
        <taxon>Streptomyces</taxon>
    </lineage>
</organism>
<gene>
    <name evidence="2" type="ORF">OEIGOIKO_00037</name>
</gene>
<dbReference type="Proteomes" id="UP000287830">
    <property type="component" value="Unassembled WGS sequence"/>
</dbReference>
<dbReference type="GeneID" id="95619160"/>
<keyword evidence="1" id="KW-1133">Transmembrane helix</keyword>
<evidence type="ECO:0000313" key="2">
    <source>
        <dbReference type="EMBL" id="GCD32325.1"/>
    </source>
</evidence>
<sequence length="86" mass="8820">MRAASGAGARFRPEARTGWCRPGTGAQRAGRVPGLFGVLAVRQCLLWAVILFVLAGQGVVDVGQGADGGGCLGGRRTLRPFQGLLG</sequence>
<reference evidence="2 3" key="1">
    <citation type="submission" date="2018-11" db="EMBL/GenBank/DDBJ databases">
        <title>Whole genome sequence of Streptomyces chrestomyceticus NBRC 13444(T).</title>
        <authorList>
            <person name="Komaki H."/>
            <person name="Tamura T."/>
        </authorList>
    </citation>
    <scope>NUCLEOTIDE SEQUENCE [LARGE SCALE GENOMIC DNA]</scope>
    <source>
        <strain evidence="2 3">NBRC 13444</strain>
    </source>
</reference>
<dbReference type="EMBL" id="BHZC01000001">
    <property type="protein sequence ID" value="GCD32325.1"/>
    <property type="molecule type" value="Genomic_DNA"/>
</dbReference>
<keyword evidence="1" id="KW-0472">Membrane</keyword>
<name>A0A7U9KN54_9ACTN</name>
<evidence type="ECO:0000313" key="3">
    <source>
        <dbReference type="Proteomes" id="UP000287830"/>
    </source>
</evidence>
<evidence type="ECO:0000256" key="1">
    <source>
        <dbReference type="SAM" id="Phobius"/>
    </source>
</evidence>
<accession>A0A7U9KN54</accession>
<dbReference type="AlphaFoldDB" id="A0A7U9KN54"/>